<gene>
    <name evidence="2" type="ORF">SEVIR_4G163402v2</name>
</gene>
<evidence type="ECO:0000313" key="3">
    <source>
        <dbReference type="Proteomes" id="UP000298652"/>
    </source>
</evidence>
<evidence type="ECO:0000313" key="2">
    <source>
        <dbReference type="EMBL" id="TKW21362.1"/>
    </source>
</evidence>
<evidence type="ECO:0008006" key="4">
    <source>
        <dbReference type="Google" id="ProtNLM"/>
    </source>
</evidence>
<feature type="chain" id="PRO_5020222393" description="Secreted protein" evidence="1">
    <location>
        <begin position="19"/>
        <end position="106"/>
    </location>
</feature>
<keyword evidence="1" id="KW-0732">Signal</keyword>
<protein>
    <recommendedName>
        <fullName evidence="4">Secreted protein</fullName>
    </recommendedName>
</protein>
<keyword evidence="3" id="KW-1185">Reference proteome</keyword>
<name>A0A4U6UZH0_SETVI</name>
<dbReference type="Proteomes" id="UP000298652">
    <property type="component" value="Chromosome 4"/>
</dbReference>
<feature type="signal peptide" evidence="1">
    <location>
        <begin position="1"/>
        <end position="18"/>
    </location>
</feature>
<dbReference type="EMBL" id="CM016555">
    <property type="protein sequence ID" value="TKW21362.1"/>
    <property type="molecule type" value="Genomic_DNA"/>
</dbReference>
<dbReference type="Gramene" id="TKW21362">
    <property type="protein sequence ID" value="TKW21362"/>
    <property type="gene ID" value="SEVIR_4G163402v2"/>
</dbReference>
<evidence type="ECO:0000256" key="1">
    <source>
        <dbReference type="SAM" id="SignalP"/>
    </source>
</evidence>
<dbReference type="AlphaFoldDB" id="A0A4U6UZH0"/>
<proteinExistence type="predicted"/>
<organism evidence="2 3">
    <name type="scientific">Setaria viridis</name>
    <name type="common">Green bristlegrass</name>
    <name type="synonym">Setaria italica subsp. viridis</name>
    <dbReference type="NCBI Taxonomy" id="4556"/>
    <lineage>
        <taxon>Eukaryota</taxon>
        <taxon>Viridiplantae</taxon>
        <taxon>Streptophyta</taxon>
        <taxon>Embryophyta</taxon>
        <taxon>Tracheophyta</taxon>
        <taxon>Spermatophyta</taxon>
        <taxon>Magnoliopsida</taxon>
        <taxon>Liliopsida</taxon>
        <taxon>Poales</taxon>
        <taxon>Poaceae</taxon>
        <taxon>PACMAD clade</taxon>
        <taxon>Panicoideae</taxon>
        <taxon>Panicodae</taxon>
        <taxon>Paniceae</taxon>
        <taxon>Cenchrinae</taxon>
        <taxon>Setaria</taxon>
    </lineage>
</organism>
<accession>A0A4U6UZH0</accession>
<reference evidence="2" key="1">
    <citation type="submission" date="2019-03" db="EMBL/GenBank/DDBJ databases">
        <title>WGS assembly of Setaria viridis.</title>
        <authorList>
            <person name="Huang P."/>
            <person name="Jenkins J."/>
            <person name="Grimwood J."/>
            <person name="Barry K."/>
            <person name="Healey A."/>
            <person name="Mamidi S."/>
            <person name="Sreedasyam A."/>
            <person name="Shu S."/>
            <person name="Feldman M."/>
            <person name="Wu J."/>
            <person name="Yu Y."/>
            <person name="Chen C."/>
            <person name="Johnson J."/>
            <person name="Rokhsar D."/>
            <person name="Baxter I."/>
            <person name="Schmutz J."/>
            <person name="Brutnell T."/>
            <person name="Kellogg E."/>
        </authorList>
    </citation>
    <scope>NUCLEOTIDE SEQUENCE [LARGE SCALE GENOMIC DNA]</scope>
</reference>
<sequence length="106" mass="12403">MLLLFLSFFLFFFCPAFTRSFAHRPTASSFFINSFPNRPTAPFFFSFFRHGRLVYNEWRTSYPFRGRSDFRSDSSIGYPVYIYIYISFMAADACTPAPCSLGFKSK</sequence>